<dbReference type="PANTHER" id="PTHR36506">
    <property type="entry name" value="PREFLAGELLIN PEPTIDASE"/>
    <property type="match status" value="1"/>
</dbReference>
<evidence type="ECO:0000313" key="9">
    <source>
        <dbReference type="Proteomes" id="UP000239181"/>
    </source>
</evidence>
<dbReference type="PANTHER" id="PTHR36506:SF1">
    <property type="entry name" value="PREFLAGELLIN PEPTIDASE"/>
    <property type="match status" value="1"/>
</dbReference>
<keyword evidence="2" id="KW-1003">Cell membrane</keyword>
<keyword evidence="5 6" id="KW-0472">Membrane</keyword>
<dbReference type="OrthoDB" id="6103972at2"/>
<dbReference type="GO" id="GO:0004190">
    <property type="term" value="F:aspartic-type endopeptidase activity"/>
    <property type="evidence" value="ECO:0007669"/>
    <property type="project" value="InterPro"/>
</dbReference>
<dbReference type="GO" id="GO:0005886">
    <property type="term" value="C:plasma membrane"/>
    <property type="evidence" value="ECO:0007669"/>
    <property type="project" value="UniProtKB-SubCell"/>
</dbReference>
<keyword evidence="4 6" id="KW-1133">Transmembrane helix</keyword>
<evidence type="ECO:0000256" key="5">
    <source>
        <dbReference type="ARBA" id="ARBA00023136"/>
    </source>
</evidence>
<dbReference type="Gene3D" id="1.20.120.1220">
    <property type="match status" value="1"/>
</dbReference>
<feature type="transmembrane region" description="Helical" evidence="6">
    <location>
        <begin position="6"/>
        <end position="24"/>
    </location>
</feature>
<dbReference type="InterPro" id="IPR000045">
    <property type="entry name" value="Prepilin_IV_endopep_pep"/>
</dbReference>
<evidence type="ECO:0000256" key="4">
    <source>
        <dbReference type="ARBA" id="ARBA00022989"/>
    </source>
</evidence>
<dbReference type="RefSeq" id="WP_105594309.1">
    <property type="nucleotide sequence ID" value="NZ_JAFBFW010000001.1"/>
</dbReference>
<feature type="transmembrane region" description="Helical" evidence="6">
    <location>
        <begin position="69"/>
        <end position="91"/>
    </location>
</feature>
<evidence type="ECO:0000256" key="6">
    <source>
        <dbReference type="SAM" id="Phobius"/>
    </source>
</evidence>
<evidence type="ECO:0000256" key="3">
    <source>
        <dbReference type="ARBA" id="ARBA00022692"/>
    </source>
</evidence>
<feature type="domain" description="Prepilin type IV endopeptidase peptidase" evidence="7">
    <location>
        <begin position="14"/>
        <end position="125"/>
    </location>
</feature>
<dbReference type="InterPro" id="IPR052218">
    <property type="entry name" value="Preflagellin_Peptidase"/>
</dbReference>
<comment type="caution">
    <text evidence="8">The sequence shown here is derived from an EMBL/GenBank/DDBJ whole genome shotgun (WGS) entry which is preliminary data.</text>
</comment>
<sequence length="185" mass="19736">MAIQSGVQIAWYVLLVVGLLWCVFSDLLQRRIPNRAVLLLLLGFLALCALAAEGIAGPLPRISGTLLQALPGAGLVFVIGFAMFLTGRLGAGDVKLMSVLCLWVGYGHQTRFVMITAIAGGVLALALPLLNTLTTGIALFIERLNSNLRINITPPPVLPDELSRGIPYGIAIAFGAAYILIWPQF</sequence>
<keyword evidence="3 6" id="KW-0812">Transmembrane</keyword>
<evidence type="ECO:0000313" key="8">
    <source>
        <dbReference type="EMBL" id="PRD13834.1"/>
    </source>
</evidence>
<evidence type="ECO:0000259" key="7">
    <source>
        <dbReference type="Pfam" id="PF01478"/>
    </source>
</evidence>
<organism evidence="8 9">
    <name type="scientific">Pantoea coffeiphila</name>
    <dbReference type="NCBI Taxonomy" id="1465635"/>
    <lineage>
        <taxon>Bacteria</taxon>
        <taxon>Pseudomonadati</taxon>
        <taxon>Pseudomonadota</taxon>
        <taxon>Gammaproteobacteria</taxon>
        <taxon>Enterobacterales</taxon>
        <taxon>Erwiniaceae</taxon>
        <taxon>Pantoea</taxon>
    </lineage>
</organism>
<feature type="transmembrane region" description="Helical" evidence="6">
    <location>
        <begin position="112"/>
        <end position="141"/>
    </location>
</feature>
<keyword evidence="9" id="KW-1185">Reference proteome</keyword>
<accession>A0A2S9I7Y6</accession>
<dbReference type="EMBL" id="PDET01000015">
    <property type="protein sequence ID" value="PRD13834.1"/>
    <property type="molecule type" value="Genomic_DNA"/>
</dbReference>
<name>A0A2S9I7Y6_9GAMM</name>
<proteinExistence type="predicted"/>
<reference evidence="8 9" key="1">
    <citation type="submission" date="2017-10" db="EMBL/GenBank/DDBJ databases">
        <title>Draft genome of two endophytic bacteria isolated from 'guarana' Paullinia cupana (Mart.) Ducke.</title>
        <authorList>
            <person name="Siqueira K.A."/>
            <person name="Liotti R.G."/>
            <person name="Mendes T.A."/>
            <person name="Soares M.A."/>
        </authorList>
    </citation>
    <scope>NUCLEOTIDE SEQUENCE [LARGE SCALE GENOMIC DNA]</scope>
    <source>
        <strain evidence="8 9">342</strain>
    </source>
</reference>
<feature type="transmembrane region" description="Helical" evidence="6">
    <location>
        <begin position="165"/>
        <end position="182"/>
    </location>
</feature>
<dbReference type="AlphaFoldDB" id="A0A2S9I7Y6"/>
<protein>
    <submittedName>
        <fullName evidence="8">Peptidase A24</fullName>
    </submittedName>
</protein>
<evidence type="ECO:0000256" key="1">
    <source>
        <dbReference type="ARBA" id="ARBA00004651"/>
    </source>
</evidence>
<dbReference type="Pfam" id="PF01478">
    <property type="entry name" value="Peptidase_A24"/>
    <property type="match status" value="1"/>
</dbReference>
<evidence type="ECO:0000256" key="2">
    <source>
        <dbReference type="ARBA" id="ARBA00022475"/>
    </source>
</evidence>
<gene>
    <name evidence="8" type="ORF">CQW29_18995</name>
</gene>
<comment type="subcellular location">
    <subcellularLocation>
        <location evidence="1">Cell membrane</location>
        <topology evidence="1">Multi-pass membrane protein</topology>
    </subcellularLocation>
</comment>
<feature type="transmembrane region" description="Helical" evidence="6">
    <location>
        <begin position="36"/>
        <end position="57"/>
    </location>
</feature>
<dbReference type="Proteomes" id="UP000239181">
    <property type="component" value="Unassembled WGS sequence"/>
</dbReference>